<organism evidence="1">
    <name type="scientific">Chromera velia CCMP2878</name>
    <dbReference type="NCBI Taxonomy" id="1169474"/>
    <lineage>
        <taxon>Eukaryota</taxon>
        <taxon>Sar</taxon>
        <taxon>Alveolata</taxon>
        <taxon>Colpodellida</taxon>
        <taxon>Chromeraceae</taxon>
        <taxon>Chromera</taxon>
    </lineage>
</organism>
<protein>
    <submittedName>
        <fullName evidence="1">Uncharacterized protein</fullName>
    </submittedName>
</protein>
<evidence type="ECO:0000313" key="1">
    <source>
        <dbReference type="EMBL" id="CEM49336.1"/>
    </source>
</evidence>
<sequence length="115" mass="12369">MPKKVASALLATGGTLALGAPSNLLTRVPHTIETQSMWHGADLVEDLSGISAAPAVAALVLKSKLKESDDAPEDFVIRTTTIAERSFNDGKALLSRRPQQRQSRRRHLYGCTCGE</sequence>
<dbReference type="VEuPathDB" id="CryptoDB:Cvel_9350"/>
<dbReference type="EMBL" id="CDMZ01004306">
    <property type="protein sequence ID" value="CEM49336.1"/>
    <property type="molecule type" value="Genomic_DNA"/>
</dbReference>
<reference evidence="1" key="1">
    <citation type="submission" date="2014-11" db="EMBL/GenBank/DDBJ databases">
        <authorList>
            <person name="Otto D Thomas"/>
            <person name="Naeem Raeece"/>
        </authorList>
    </citation>
    <scope>NUCLEOTIDE SEQUENCE</scope>
</reference>
<accession>A0A0G4HXU9</accession>
<dbReference type="AlphaFoldDB" id="A0A0G4HXU9"/>
<name>A0A0G4HXU9_9ALVE</name>
<gene>
    <name evidence="1" type="ORF">Cvel_9350</name>
</gene>
<proteinExistence type="predicted"/>